<dbReference type="Proteomes" id="UP000614216">
    <property type="component" value="Unassembled WGS sequence"/>
</dbReference>
<feature type="compositionally biased region" description="Acidic residues" evidence="1">
    <location>
        <begin position="815"/>
        <end position="827"/>
    </location>
</feature>
<sequence length="2869" mass="324270">MKEQPTTPGEGDNARDLNESNSSNNVSNLQRAYESAILKTPLDIKTGEAPSLNRSPFNSIGTFWHNIIKLLRKLLKQKEETETTESTEETGGTGETETMENTEETEETTEDTETTDATEETEQTEETSEETTETTTYEPCTAKLVGPECVCVDEIHTYKVISQNCPDGKCRNWKIDNPSIAKITFEDNCQVKVLALSVGVFKISVQYLNYGQVIKLEKQVHVYKVEHVKGGTTSGPVTTTPLIQPHPFIKITSPDPTVDHCLDADHYKVHLRKLEQGYNQYVSDSIELDEFINQYFEVEVQFKGSQLDFFKETEALQWQINNDAPVSLLKNQEFTDTTFETKIPGEDNFNNRVVLFKGIGEFIIKFIALNAIHRAGTDWANVFISFTKDQWDAITKLKEELAVLIFNASHNPHGGHASAILNKQKEIKAAYYNALKNPCIKIAENHQENQVFALGMTCKTRTKVENDDRAGTTIQATVTSNYPGGQDIRSTDLEKQGATTFLTDKPVKNYWVTKHYYGGNEYDWDNDGLLKGEHDEILNSTYQCCGNDIDIFGVEIDSDDCVTINKNETITLKAIGLPDSTPTAGPGYYQWSVIAKPNRDAQADITPVAWNTSPTAQLKVDTSGIYTVKVEYMLGGRSCPLTYALHDIKVFFKTADQLQWKIRRLGSYSSGLEKHVDRPYYQLREQKPQLAAEMLIEPALGASGGSSATVIGKKFAGSFLIPLELAFSKDLTLRAYYKDFSPGLGSDDYDDFSGPPYVKIDPQSPMEAKVELNTEKDIHAIHLININYENLMRLKGQAVPIHFVNKPPDTLSCPDDTDTTEESEETTTEVERQDLSPLVNLLVYNRDLGNAKASNGFQLISNAGDMHNIPNGNVYLNIPVFETRGHGENLIISLSYNSLQASYQDSLGMLKVLNGLTESQVRDYYCENTIGKGWSHEYGIYIKEYIKPRTPNGLVLDQYAELVCPDGNRIQFVAYSSVEDTNDNNLPPASQPDSNAPVTYQLVYPGEHWMGNAEIGHSLKLKRETDSHGDVTYELKAINGKQWHFDKNGALIKITTPHIEGSSGMNPLTLDKAGSHLTVKDSSGRETIIREIPDNSTYSGYATILHPDNNRTYIDLAQGRVQQVSVASNPAWKFEYYDKMGELYLTDPGTFLRSIKDPNDVANLYEYYDGNWFHRIPQNVAEWFWGRLGRNQKAQADDAREHLWRYKPLSADKQEVVYRNPGNVEFVYEFHFEEMAVIALAYVPQHKDPVSYKLLGVPNYDQVLASGISLPTLPVGRYGYHMKTKLIARVEDIHKNITTFEYEGRDNNTTFLMSKRIEPDEIELKFEYNSNYQLWKKYNPKKTSDTNTPAYIEYKYDSRLLFEEVIYPAPEANGQPVKETWIFNANSGLLEKQTNMRGIVTSFKYGEGQRDLHGLKLPTSKSIEKTIEPTQQTTLTWEMTYDKMGRTTKSYDPVHGSETDYEYNSIGLCSKVKEIAIITYLGSAYGAETTRHYDGLHNLTSLYGQGGYEEWKYNKHGEIIEYRDKSAHKTFSQYHKTGALSKKTNPDGTVTELVIDELNRIVRADYPEPDTRAARYRSHIFTDIYSYDDPNGKAYEQRYTIPAVKSPIFDPQAYLVKTIEQTYTKGRVSEKKESFGASLSPLTAKYYYDIWGERSRLETYDGTTLVHTESYKRDQWGREYKVTEKAGSKERSEKITLDSNGNILENYPASFSTFNPGETPKSVFIYDELDRQIEAKDSYGNTTKKVVFQDFGNNDASSSLSSRTSKIVESSQDPSKAVNQGGLIITSEIILNRRGLVTEKYVGEMQADLKQVNKYDSYGRNVGQIDLNGTKTNLTLDSSGKPIAITIYNRQQKSNIQWSQFQASNAAHIEEKQFNSLIDYSWHGQVSKQRDADGWEEKKYDAFKRLITHRRRDGVMEQVTYDALGRIIAKSIGSRITHSFVYDDNNRQITATYISSQSNTRILFTYDWDHKLLEYKYLRNDSVAGPFENNFSVTQEYSDFGKLKLKKYFRGNREIARQEYEYNDADLRTKFKVKLSPVGRTPFETTQEYQYDANKLLRKIEGGVYESYLFAYNHGRTLKKVGRPMLGVAGNDFANTTSYDHDPQGNLTGIIEKSGKEGQDEILSHQRLFYNTRQKESWEQATPWSANDKDLLPDKVPMLRGMTLKRHFAEDPVNNPIDMFAQDLAYDGVGQQIASVTQFKSVPELLMDSRYAVTNSLRTARNSYRNIRDYNYDGGAIQSESNFTVTQTMPFGSPGMVIQRSGVRTPVSPKDDPVGFVETNTYFGPEGALTERKFVQENIHGSGTDVVSQNFQNRRRFAHDAMGRMTVLGERTEIRTSTNRMTPEDTPAANHSFEFLTRFIYGPEGEELFRMSQGTGLPSTLYGITLYDGAQKVAEYESDGNIVRYFSGIPGINTRLSATSYDENNMVIGHAYYRSDYKGTTLFTTDFEGKVVIDYWLSAPEGDRDLFGRTIGPGAVRSSERDQQRIKELWSFFVPAGPRIDMMMITSHELEQRAERIASQGLNPVFPSGGRNNYGFSIGYPHKWNVNQVESNTARSIAQGTVDFLRGMGDTISFGLTKPLREAIHGKDGEIINAEAYLGGSVAGIAVSVTLGFGVGSTATAAKASAWAVTAGRAYIIGGDIIGVAQSSFNIYRGKHTALDYLGFLPLVGFAASKAFQGVKKAASLYADPVWRANFHYASNLHSWQREGFQYAADPLMFLLFLIDDLRAGAYQANRYKMMALREAIETGELTQRFKKYGHMSENVRQKHHIATDKNSEFTGMFEELFERAGMTLNDPANKVRLIGHHQFSLFGHSPHYHEWVYKVLSRGTYFMYGDDLAQVLRSRLSDIGQVLHGNQALLKSNQPITLLL</sequence>
<dbReference type="InterPro" id="IPR006530">
    <property type="entry name" value="YD"/>
</dbReference>
<dbReference type="Pfam" id="PF14412">
    <property type="entry name" value="AHH"/>
    <property type="match status" value="1"/>
</dbReference>
<dbReference type="RefSeq" id="WP_202858156.1">
    <property type="nucleotide sequence ID" value="NZ_JAEUGD010000064.1"/>
</dbReference>
<comment type="caution">
    <text evidence="2">The sequence shown here is derived from an EMBL/GenBank/DDBJ whole genome shotgun (WGS) entry which is preliminary data.</text>
</comment>
<proteinExistence type="predicted"/>
<evidence type="ECO:0000313" key="3">
    <source>
        <dbReference type="Proteomes" id="UP000614216"/>
    </source>
</evidence>
<dbReference type="NCBIfam" id="TIGR01643">
    <property type="entry name" value="YD_repeat_2x"/>
    <property type="match status" value="1"/>
</dbReference>
<organism evidence="2 3">
    <name type="scientific">Fulvivirga marina</name>
    <dbReference type="NCBI Taxonomy" id="2494733"/>
    <lineage>
        <taxon>Bacteria</taxon>
        <taxon>Pseudomonadati</taxon>
        <taxon>Bacteroidota</taxon>
        <taxon>Cytophagia</taxon>
        <taxon>Cytophagales</taxon>
        <taxon>Fulvivirgaceae</taxon>
        <taxon>Fulvivirga</taxon>
    </lineage>
</organism>
<accession>A0A937KCZ5</accession>
<feature type="compositionally biased region" description="Acidic residues" evidence="1">
    <location>
        <begin position="97"/>
        <end position="132"/>
    </location>
</feature>
<feature type="region of interest" description="Disordered" evidence="1">
    <location>
        <begin position="79"/>
        <end position="139"/>
    </location>
</feature>
<dbReference type="PANTHER" id="PTHR32305:SF15">
    <property type="entry name" value="PROTEIN RHSA-RELATED"/>
    <property type="match status" value="1"/>
</dbReference>
<feature type="region of interest" description="Disordered" evidence="1">
    <location>
        <begin position="807"/>
        <end position="827"/>
    </location>
</feature>
<evidence type="ECO:0000256" key="1">
    <source>
        <dbReference type="SAM" id="MobiDB-lite"/>
    </source>
</evidence>
<dbReference type="EMBL" id="JAEUGD010000064">
    <property type="protein sequence ID" value="MBL6448621.1"/>
    <property type="molecule type" value="Genomic_DNA"/>
</dbReference>
<protein>
    <submittedName>
        <fullName evidence="2">AHH domain-containing protein</fullName>
    </submittedName>
</protein>
<dbReference type="InterPro" id="IPR050708">
    <property type="entry name" value="T6SS_VgrG/RHS"/>
</dbReference>
<dbReference type="Gene3D" id="2.180.10.10">
    <property type="entry name" value="RHS repeat-associated core"/>
    <property type="match status" value="3"/>
</dbReference>
<keyword evidence="3" id="KW-1185">Reference proteome</keyword>
<dbReference type="PANTHER" id="PTHR32305">
    <property type="match status" value="1"/>
</dbReference>
<name>A0A937KCZ5_9BACT</name>
<feature type="region of interest" description="Disordered" evidence="1">
    <location>
        <begin position="1"/>
        <end position="27"/>
    </location>
</feature>
<reference evidence="2" key="1">
    <citation type="submission" date="2021-01" db="EMBL/GenBank/DDBJ databases">
        <title>Fulvivirga kasyanovii gen. nov., sp nov., a novel member of the phylum Bacteroidetes isolated from seawater in a mussel farm.</title>
        <authorList>
            <person name="Zhao L.-H."/>
            <person name="Wang Z.-J."/>
        </authorList>
    </citation>
    <scope>NUCLEOTIDE SEQUENCE</scope>
    <source>
        <strain evidence="2">29W222</strain>
    </source>
</reference>
<dbReference type="InterPro" id="IPR032871">
    <property type="entry name" value="AHH_dom_containing"/>
</dbReference>
<evidence type="ECO:0000313" key="2">
    <source>
        <dbReference type="EMBL" id="MBL6448621.1"/>
    </source>
</evidence>
<gene>
    <name evidence="2" type="ORF">JMN32_20080</name>
</gene>